<dbReference type="GO" id="GO:0016491">
    <property type="term" value="F:oxidoreductase activity"/>
    <property type="evidence" value="ECO:0007669"/>
    <property type="project" value="UniProtKB-KW"/>
</dbReference>
<comment type="cofactor">
    <cofactor evidence="1">
        <name>FAD</name>
        <dbReference type="ChEBI" id="CHEBI:57692"/>
    </cofactor>
</comment>
<dbReference type="EC" id="1.-.-.-" evidence="7"/>
<keyword evidence="4" id="KW-0274">FAD</keyword>
<dbReference type="Gene3D" id="3.30.390.30">
    <property type="match status" value="1"/>
</dbReference>
<organism evidence="7 8">
    <name type="scientific">Croceicoccus esteveae</name>
    <dbReference type="NCBI Taxonomy" id="3075597"/>
    <lineage>
        <taxon>Bacteria</taxon>
        <taxon>Pseudomonadati</taxon>
        <taxon>Pseudomonadota</taxon>
        <taxon>Alphaproteobacteria</taxon>
        <taxon>Sphingomonadales</taxon>
        <taxon>Erythrobacteraceae</taxon>
        <taxon>Croceicoccus</taxon>
    </lineage>
</organism>
<gene>
    <name evidence="7" type="ORF">RM533_09765</name>
</gene>
<evidence type="ECO:0000256" key="2">
    <source>
        <dbReference type="ARBA" id="ARBA00007532"/>
    </source>
</evidence>
<dbReference type="PRINTS" id="PR00368">
    <property type="entry name" value="FADPNR"/>
</dbReference>
<keyword evidence="8" id="KW-1185">Reference proteome</keyword>
<dbReference type="InterPro" id="IPR004099">
    <property type="entry name" value="Pyr_nucl-diS_OxRdtase_dimer"/>
</dbReference>
<dbReference type="SUPFAM" id="SSF55424">
    <property type="entry name" value="FAD/NAD-linked reductases, dimerisation (C-terminal) domain"/>
    <property type="match status" value="1"/>
</dbReference>
<dbReference type="PANTHER" id="PTHR43014">
    <property type="entry name" value="MERCURIC REDUCTASE"/>
    <property type="match status" value="1"/>
</dbReference>
<dbReference type="PANTHER" id="PTHR43014:SF5">
    <property type="entry name" value="GLUTATHIONE REDUCTASE (NADPH)"/>
    <property type="match status" value="1"/>
</dbReference>
<dbReference type="Pfam" id="PF07992">
    <property type="entry name" value="Pyr_redox_2"/>
    <property type="match status" value="1"/>
</dbReference>
<dbReference type="Pfam" id="PF02852">
    <property type="entry name" value="Pyr_redox_dim"/>
    <property type="match status" value="1"/>
</dbReference>
<accession>A0ABU2ZIP5</accession>
<reference evidence="7 8" key="1">
    <citation type="submission" date="2023-09" db="EMBL/GenBank/DDBJ databases">
        <authorList>
            <person name="Rey-Velasco X."/>
        </authorList>
    </citation>
    <scope>NUCLEOTIDE SEQUENCE [LARGE SCALE GENOMIC DNA]</scope>
    <source>
        <strain evidence="7 8">F390</strain>
    </source>
</reference>
<dbReference type="PRINTS" id="PR00411">
    <property type="entry name" value="PNDRDTASEI"/>
</dbReference>
<dbReference type="SUPFAM" id="SSF51905">
    <property type="entry name" value="FAD/NAD(P)-binding domain"/>
    <property type="match status" value="1"/>
</dbReference>
<evidence type="ECO:0000259" key="6">
    <source>
        <dbReference type="Pfam" id="PF07992"/>
    </source>
</evidence>
<dbReference type="EMBL" id="JAVRHS010000007">
    <property type="protein sequence ID" value="MDT0576475.1"/>
    <property type="molecule type" value="Genomic_DNA"/>
</dbReference>
<protein>
    <submittedName>
        <fullName evidence="7">NAD(P)/FAD-dependent oxidoreductase</fullName>
        <ecNumber evidence="7">1.-.-.-</ecNumber>
    </submittedName>
</protein>
<evidence type="ECO:0000259" key="5">
    <source>
        <dbReference type="Pfam" id="PF02852"/>
    </source>
</evidence>
<dbReference type="RefSeq" id="WP_311341051.1">
    <property type="nucleotide sequence ID" value="NZ_JAVRHS010000007.1"/>
</dbReference>
<dbReference type="Gene3D" id="3.50.50.60">
    <property type="entry name" value="FAD/NAD(P)-binding domain"/>
    <property type="match status" value="2"/>
</dbReference>
<keyword evidence="7" id="KW-0560">Oxidoreductase</keyword>
<keyword evidence="3" id="KW-0285">Flavoprotein</keyword>
<evidence type="ECO:0000313" key="7">
    <source>
        <dbReference type="EMBL" id="MDT0576475.1"/>
    </source>
</evidence>
<feature type="domain" description="Pyridine nucleotide-disulphide oxidoreductase dimerisation" evidence="5">
    <location>
        <begin position="337"/>
        <end position="440"/>
    </location>
</feature>
<evidence type="ECO:0000256" key="4">
    <source>
        <dbReference type="ARBA" id="ARBA00022827"/>
    </source>
</evidence>
<comment type="caution">
    <text evidence="7">The sequence shown here is derived from an EMBL/GenBank/DDBJ whole genome shotgun (WGS) entry which is preliminary data.</text>
</comment>
<dbReference type="PIRSF" id="PIRSF000350">
    <property type="entry name" value="Mercury_reductase_MerA"/>
    <property type="match status" value="1"/>
</dbReference>
<dbReference type="InterPro" id="IPR016156">
    <property type="entry name" value="FAD/NAD-linked_Rdtase_dimer_sf"/>
</dbReference>
<feature type="domain" description="FAD/NAD(P)-binding" evidence="6">
    <location>
        <begin position="3"/>
        <end position="316"/>
    </location>
</feature>
<dbReference type="InterPro" id="IPR001100">
    <property type="entry name" value="Pyr_nuc-diS_OxRdtase"/>
</dbReference>
<comment type="similarity">
    <text evidence="2">Belongs to the class-I pyridine nucleotide-disulfide oxidoreductase family.</text>
</comment>
<sequence>MEYDLVIIGTGTAAMVCAMRVAKAGWRVAVVDEKPFGGTCALRGCDPKKMLVAGAEAIDAKQRMTGHGVEGDVRIAWPDLIRFKRSFTDPVPDKHERRYEEAGIATLHGTATFMGPNRLCVGDREIGYRKILIASGARPIPLAIPGEEYLTDNEGFLELPSLPKRIVLVGGGYIAAEFSHIAARAGAEVTILQRGPRMLTQFEPELVGWLMDAFDRIGIRVITDTTVNAIRKRGRAYVVHASGEGGPIEVAADLVVHAAGRVPAIERLDLEKAGIAAENGKLKLNEFLQSMSNPGVYAAGDAASNGPPLTPVSSHDAKVVAANLVDGNHREPDYKGVPSVAFTLPPIARVGLTEAEAIEAGLKLRLKCERASDWFTARRVAEAVYGYKTLVDEDTGRILGAHLVGPHADEVINIFGLAIRHGLTVEDLKTTMFAYPTGASDIGYML</sequence>
<dbReference type="InterPro" id="IPR023753">
    <property type="entry name" value="FAD/NAD-binding_dom"/>
</dbReference>
<evidence type="ECO:0000256" key="1">
    <source>
        <dbReference type="ARBA" id="ARBA00001974"/>
    </source>
</evidence>
<name>A0ABU2ZIP5_9SPHN</name>
<evidence type="ECO:0000313" key="8">
    <source>
        <dbReference type="Proteomes" id="UP001259803"/>
    </source>
</evidence>
<dbReference type="Proteomes" id="UP001259803">
    <property type="component" value="Unassembled WGS sequence"/>
</dbReference>
<evidence type="ECO:0000256" key="3">
    <source>
        <dbReference type="ARBA" id="ARBA00022630"/>
    </source>
</evidence>
<proteinExistence type="inferred from homology"/>
<dbReference type="InterPro" id="IPR036188">
    <property type="entry name" value="FAD/NAD-bd_sf"/>
</dbReference>